<dbReference type="RefSeq" id="WP_138095623.1">
    <property type="nucleotide sequence ID" value="NZ_CP040428.1"/>
</dbReference>
<accession>A0A4P8YIN4</accession>
<keyword evidence="3" id="KW-1185">Reference proteome</keyword>
<dbReference type="EMBL" id="CP040428">
    <property type="protein sequence ID" value="QCT19746.1"/>
    <property type="molecule type" value="Genomic_DNA"/>
</dbReference>
<keyword evidence="1" id="KW-0472">Membrane</keyword>
<proteinExistence type="predicted"/>
<gene>
    <name evidence="2" type="ORF">FEM41_08810</name>
</gene>
<dbReference type="OrthoDB" id="6612054at2"/>
<keyword evidence="1" id="KW-1133">Transmembrane helix</keyword>
<evidence type="ECO:0000313" key="2">
    <source>
        <dbReference type="EMBL" id="QCT19746.1"/>
    </source>
</evidence>
<organism evidence="2 3">
    <name type="scientific">Jejubacter calystegiae</name>
    <dbReference type="NCBI Taxonomy" id="2579935"/>
    <lineage>
        <taxon>Bacteria</taxon>
        <taxon>Pseudomonadati</taxon>
        <taxon>Pseudomonadota</taxon>
        <taxon>Gammaproteobacteria</taxon>
        <taxon>Enterobacterales</taxon>
        <taxon>Enterobacteriaceae</taxon>
        <taxon>Jejubacter</taxon>
    </lineage>
</organism>
<dbReference type="Proteomes" id="UP000302163">
    <property type="component" value="Chromosome"/>
</dbReference>
<name>A0A4P8YIN4_9ENTR</name>
<dbReference type="KEGG" id="izh:FEM41_08810"/>
<feature type="transmembrane region" description="Helical" evidence="1">
    <location>
        <begin position="12"/>
        <end position="33"/>
    </location>
</feature>
<sequence length="107" mass="12516">MKQGFDVFQCPPLWPAVLYFAISIVIFILLCFGKARVNKAHKYPLFIFYTLFVIAIAAIQINIFANGYDFVKGFLHIDFDPYRYDSVYWGSLCFSLLYLFAMPKNKF</sequence>
<reference evidence="2 3" key="1">
    <citation type="submission" date="2019-05" db="EMBL/GenBank/DDBJ databases">
        <title>Complete genome sequence of Izhakiella calystegiae KSNA2, an endophyte isolated from beach morning glory (Calystegia soldanella).</title>
        <authorList>
            <person name="Jiang L."/>
            <person name="Jeong J.C."/>
            <person name="Kim C.Y."/>
            <person name="Kim D.H."/>
            <person name="Kim S.W."/>
            <person name="Lee j."/>
        </authorList>
    </citation>
    <scope>NUCLEOTIDE SEQUENCE [LARGE SCALE GENOMIC DNA]</scope>
    <source>
        <strain evidence="2 3">KSNA2</strain>
    </source>
</reference>
<evidence type="ECO:0000256" key="1">
    <source>
        <dbReference type="SAM" id="Phobius"/>
    </source>
</evidence>
<evidence type="ECO:0000313" key="3">
    <source>
        <dbReference type="Proteomes" id="UP000302163"/>
    </source>
</evidence>
<dbReference type="AlphaFoldDB" id="A0A4P8YIN4"/>
<protein>
    <submittedName>
        <fullName evidence="2">Uncharacterized protein</fullName>
    </submittedName>
</protein>
<feature type="transmembrane region" description="Helical" evidence="1">
    <location>
        <begin position="45"/>
        <end position="66"/>
    </location>
</feature>
<feature type="transmembrane region" description="Helical" evidence="1">
    <location>
        <begin position="86"/>
        <end position="102"/>
    </location>
</feature>
<keyword evidence="1" id="KW-0812">Transmembrane</keyword>